<evidence type="ECO:0000313" key="2">
    <source>
        <dbReference type="EMBL" id="MBU5484978.1"/>
    </source>
</evidence>
<keyword evidence="1" id="KW-0472">Membrane</keyword>
<feature type="transmembrane region" description="Helical" evidence="1">
    <location>
        <begin position="86"/>
        <end position="108"/>
    </location>
</feature>
<reference evidence="2 3" key="1">
    <citation type="submission" date="2021-06" db="EMBL/GenBank/DDBJ databases">
        <authorList>
            <person name="Sun Q."/>
            <person name="Li D."/>
        </authorList>
    </citation>
    <scope>NUCLEOTIDE SEQUENCE [LARGE SCALE GENOMIC DNA]</scope>
    <source>
        <strain evidence="2 3">MSJ-11</strain>
    </source>
</reference>
<accession>A0ABS6EIV3</accession>
<name>A0ABS6EIV3_9CLOT</name>
<sequence length="236" mass="27298">MPSPKKEKFLEEVLSCIKFPFDRGDIKFELECHILEKIDYYTEQGYDQETAEQLSINDMGDAKKIGIELNKQHNPFLGWIWKITNVMVVLFVIFNVYIIGAHLIITLFDNNPINNIPKSNIVYRIDLDEKVKLDDRIINFTNVIYDKNGNMNIFYEYYNTKFWRTGWSLGTIGDITDNLGNTYITGSGGGGGRIKSKCIWTATNFSKEADTLIINYDSYNRKYKVEIPLQVGDNNE</sequence>
<keyword evidence="3" id="KW-1185">Reference proteome</keyword>
<dbReference type="NCBIfam" id="NF038403">
    <property type="entry name" value="perm_prefix_1"/>
    <property type="match status" value="1"/>
</dbReference>
<proteinExistence type="predicted"/>
<gene>
    <name evidence="2" type="ORF">KQI86_11585</name>
</gene>
<evidence type="ECO:0000313" key="3">
    <source>
        <dbReference type="Proteomes" id="UP000726170"/>
    </source>
</evidence>
<dbReference type="RefSeq" id="WP_216439493.1">
    <property type="nucleotide sequence ID" value="NZ_JAHLQF010000002.1"/>
</dbReference>
<comment type="caution">
    <text evidence="2">The sequence shown here is derived from an EMBL/GenBank/DDBJ whole genome shotgun (WGS) entry which is preliminary data.</text>
</comment>
<keyword evidence="1" id="KW-0812">Transmembrane</keyword>
<keyword evidence="1" id="KW-1133">Transmembrane helix</keyword>
<dbReference type="Proteomes" id="UP000726170">
    <property type="component" value="Unassembled WGS sequence"/>
</dbReference>
<evidence type="ECO:0008006" key="4">
    <source>
        <dbReference type="Google" id="ProtNLM"/>
    </source>
</evidence>
<organism evidence="2 3">
    <name type="scientific">Clostridium mobile</name>
    <dbReference type="NCBI Taxonomy" id="2841512"/>
    <lineage>
        <taxon>Bacteria</taxon>
        <taxon>Bacillati</taxon>
        <taxon>Bacillota</taxon>
        <taxon>Clostridia</taxon>
        <taxon>Eubacteriales</taxon>
        <taxon>Clostridiaceae</taxon>
        <taxon>Clostridium</taxon>
    </lineage>
</organism>
<dbReference type="EMBL" id="JAHLQF010000002">
    <property type="protein sequence ID" value="MBU5484978.1"/>
    <property type="molecule type" value="Genomic_DNA"/>
</dbReference>
<evidence type="ECO:0000256" key="1">
    <source>
        <dbReference type="SAM" id="Phobius"/>
    </source>
</evidence>
<protein>
    <recommendedName>
        <fullName evidence="4">DUF5643 domain-containing protein</fullName>
    </recommendedName>
</protein>
<dbReference type="InterPro" id="IPR047928">
    <property type="entry name" value="Perm_prefix_1"/>
</dbReference>